<dbReference type="InterPro" id="IPR037185">
    <property type="entry name" value="EmrE-like"/>
</dbReference>
<feature type="transmembrane region" description="Helical" evidence="6">
    <location>
        <begin position="227"/>
        <end position="250"/>
    </location>
</feature>
<feature type="transmembrane region" description="Helical" evidence="6">
    <location>
        <begin position="262"/>
        <end position="281"/>
    </location>
</feature>
<dbReference type="PANTHER" id="PTHR31218">
    <property type="entry name" value="WAT1-RELATED PROTEIN"/>
    <property type="match status" value="1"/>
</dbReference>
<feature type="transmembrane region" description="Helical" evidence="6">
    <location>
        <begin position="106"/>
        <end position="130"/>
    </location>
</feature>
<feature type="region of interest" description="Disordered" evidence="7">
    <location>
        <begin position="347"/>
        <end position="380"/>
    </location>
</feature>
<keyword evidence="5 6" id="KW-0472">Membrane</keyword>
<evidence type="ECO:0000256" key="7">
    <source>
        <dbReference type="SAM" id="MobiDB-lite"/>
    </source>
</evidence>
<dbReference type="InterPro" id="IPR030184">
    <property type="entry name" value="WAT1-related"/>
</dbReference>
<evidence type="ECO:0000256" key="3">
    <source>
        <dbReference type="ARBA" id="ARBA00022692"/>
    </source>
</evidence>
<dbReference type="SUPFAM" id="SSF103481">
    <property type="entry name" value="Multidrug resistance efflux transporter EmrE"/>
    <property type="match status" value="1"/>
</dbReference>
<proteinExistence type="inferred from homology"/>
<evidence type="ECO:0000313" key="10">
    <source>
        <dbReference type="Proteomes" id="UP000826271"/>
    </source>
</evidence>
<dbReference type="GO" id="GO:0022857">
    <property type="term" value="F:transmembrane transporter activity"/>
    <property type="evidence" value="ECO:0007669"/>
    <property type="project" value="InterPro"/>
</dbReference>
<feature type="domain" description="EamA" evidence="8">
    <location>
        <begin position="32"/>
        <end position="159"/>
    </location>
</feature>
<evidence type="ECO:0000256" key="2">
    <source>
        <dbReference type="ARBA" id="ARBA00007635"/>
    </source>
</evidence>
<feature type="compositionally biased region" description="Basic and acidic residues" evidence="7">
    <location>
        <begin position="347"/>
        <end position="361"/>
    </location>
</feature>
<evidence type="ECO:0000256" key="4">
    <source>
        <dbReference type="ARBA" id="ARBA00022989"/>
    </source>
</evidence>
<feature type="transmembrane region" description="Helical" evidence="6">
    <location>
        <begin position="46"/>
        <end position="67"/>
    </location>
</feature>
<evidence type="ECO:0000256" key="5">
    <source>
        <dbReference type="ARBA" id="ARBA00023136"/>
    </source>
</evidence>
<feature type="transmembrane region" description="Helical" evidence="6">
    <location>
        <begin position="142"/>
        <end position="162"/>
    </location>
</feature>
<evidence type="ECO:0000313" key="9">
    <source>
        <dbReference type="EMBL" id="KAG8383155.1"/>
    </source>
</evidence>
<comment type="similarity">
    <text evidence="2 6">Belongs to the drug/metabolite transporter (DMT) superfamily. Plant drug/metabolite exporter (P-DME) (TC 2.A.7.4) family.</text>
</comment>
<evidence type="ECO:0000259" key="8">
    <source>
        <dbReference type="Pfam" id="PF00892"/>
    </source>
</evidence>
<comment type="caution">
    <text evidence="9">The sequence shown here is derived from an EMBL/GenBank/DDBJ whole genome shotgun (WGS) entry which is preliminary data.</text>
</comment>
<keyword evidence="3 6" id="KW-0812">Transmembrane</keyword>
<dbReference type="Pfam" id="PF00892">
    <property type="entry name" value="EamA"/>
    <property type="match status" value="1"/>
</dbReference>
<dbReference type="Proteomes" id="UP000826271">
    <property type="component" value="Unassembled WGS sequence"/>
</dbReference>
<gene>
    <name evidence="9" type="ORF">BUALT_Bualt05G0155200</name>
</gene>
<evidence type="ECO:0000256" key="1">
    <source>
        <dbReference type="ARBA" id="ARBA00004141"/>
    </source>
</evidence>
<dbReference type="InterPro" id="IPR000620">
    <property type="entry name" value="EamA_dom"/>
</dbReference>
<reference evidence="9" key="1">
    <citation type="submission" date="2019-10" db="EMBL/GenBank/DDBJ databases">
        <authorList>
            <person name="Zhang R."/>
            <person name="Pan Y."/>
            <person name="Wang J."/>
            <person name="Ma R."/>
            <person name="Yu S."/>
        </authorList>
    </citation>
    <scope>NUCLEOTIDE SEQUENCE</scope>
    <source>
        <strain evidence="9">LA-IB0</strain>
        <tissue evidence="9">Leaf</tissue>
    </source>
</reference>
<protein>
    <recommendedName>
        <fullName evidence="6">WAT1-related protein</fullName>
    </recommendedName>
</protein>
<dbReference type="EMBL" id="WHWC01000005">
    <property type="protein sequence ID" value="KAG8383155.1"/>
    <property type="molecule type" value="Genomic_DNA"/>
</dbReference>
<name>A0AAV6XV85_9LAMI</name>
<feature type="transmembrane region" description="Helical" evidence="6">
    <location>
        <begin position="319"/>
        <end position="338"/>
    </location>
</feature>
<keyword evidence="10" id="KW-1185">Reference proteome</keyword>
<keyword evidence="4 6" id="KW-1133">Transmembrane helix</keyword>
<feature type="transmembrane region" description="Helical" evidence="6">
    <location>
        <begin position="79"/>
        <end position="100"/>
    </location>
</feature>
<feature type="compositionally biased region" description="Basic and acidic residues" evidence="7">
    <location>
        <begin position="368"/>
        <end position="380"/>
    </location>
</feature>
<comment type="subcellular location">
    <subcellularLocation>
        <location evidence="1 6">Membrane</location>
        <topology evidence="1 6">Multi-pass membrane protein</topology>
    </subcellularLocation>
</comment>
<feature type="transmembrane region" description="Helical" evidence="6">
    <location>
        <begin position="293"/>
        <end position="313"/>
    </location>
</feature>
<organism evidence="9 10">
    <name type="scientific">Buddleja alternifolia</name>
    <dbReference type="NCBI Taxonomy" id="168488"/>
    <lineage>
        <taxon>Eukaryota</taxon>
        <taxon>Viridiplantae</taxon>
        <taxon>Streptophyta</taxon>
        <taxon>Embryophyta</taxon>
        <taxon>Tracheophyta</taxon>
        <taxon>Spermatophyta</taxon>
        <taxon>Magnoliopsida</taxon>
        <taxon>eudicotyledons</taxon>
        <taxon>Gunneridae</taxon>
        <taxon>Pentapetalae</taxon>
        <taxon>asterids</taxon>
        <taxon>lamiids</taxon>
        <taxon>Lamiales</taxon>
        <taxon>Scrophulariaceae</taxon>
        <taxon>Buddlejeae</taxon>
        <taxon>Buddleja</taxon>
    </lineage>
</organism>
<sequence length="380" mass="42157">MPAEWKESKGHSKLRTERYGQHDGHNILQRLTIMASTAMARGMSPFVFVVYTNALASIILLPYSFLFDRDRSGEPLFTLPFLVRVFFLGLIGVTIAQNLAFVGLSYSSPIVACAMANQMPALSFILGIILRTAKINWKSSGSQARIIGTLISFAGAISVTLYKGPTIRSHSSPSLALLQAAAPPRLLVFTSKHENWVLGCVLFAASSVTLTLWNVVQVGTVKMCPQVMKIISFYSLFGTIQSALLAVFFVRDPSAWRLELNFELLIIILTAIFSSLIRSNVQIWCTRLKGPYFVPIFKPFGIPYASTFGSLLFADTFHYGSMMGAFICGVGYYTVMWGQIKDDENPKLDDSGKISSTDEKVPLLQQDSQKHHHDDFEEIV</sequence>
<accession>A0AAV6XV85</accession>
<feature type="transmembrane region" description="Helical" evidence="6">
    <location>
        <begin position="196"/>
        <end position="215"/>
    </location>
</feature>
<dbReference type="GO" id="GO:0016020">
    <property type="term" value="C:membrane"/>
    <property type="evidence" value="ECO:0007669"/>
    <property type="project" value="UniProtKB-SubCell"/>
</dbReference>
<dbReference type="AlphaFoldDB" id="A0AAV6XV85"/>
<evidence type="ECO:0000256" key="6">
    <source>
        <dbReference type="RuleBase" id="RU363077"/>
    </source>
</evidence>